<feature type="domain" description="DUF2786" evidence="2">
    <location>
        <begin position="33"/>
        <end position="69"/>
    </location>
</feature>
<dbReference type="AlphaFoldDB" id="A0A6J6I0U5"/>
<accession>A0A6J6I0U5</accession>
<name>A0A6J6I0U5_9ZZZZ</name>
<dbReference type="Pfam" id="PF10979">
    <property type="entry name" value="DUF2786"/>
    <property type="match status" value="1"/>
</dbReference>
<protein>
    <submittedName>
        <fullName evidence="3">Unannotated protein</fullName>
    </submittedName>
</protein>
<proteinExistence type="predicted"/>
<dbReference type="EMBL" id="CAEZUZ010000137">
    <property type="protein sequence ID" value="CAB4619992.1"/>
    <property type="molecule type" value="Genomic_DNA"/>
</dbReference>
<evidence type="ECO:0000313" key="3">
    <source>
        <dbReference type="EMBL" id="CAB4619992.1"/>
    </source>
</evidence>
<sequence length="251" mass="27195">MNLGKNAHALSSLAFTTTNHPSHIVGPMSDQRDRITSLLNLAQHPNTPLAEAETALAMASKLMQKHGLTETDISAGVVEDSEVVIERIQIGGLYRVRRQNILYTIARLHSCAGYRAADEDNHCIVVLYGRATDIFAARTLFAAAEVMGVRLLPQGSRSWRVQWWLGFHSGIEEALKSAKKEFVTETPGSGLVLADRMKRAEHELRVKGPPLRGGYSYADTSSGAYASGQQAGRGFSSGGRSFTAGVRGELS</sequence>
<dbReference type="InterPro" id="IPR024498">
    <property type="entry name" value="DUF2786"/>
</dbReference>
<feature type="compositionally biased region" description="Low complexity" evidence="1">
    <location>
        <begin position="226"/>
        <end position="242"/>
    </location>
</feature>
<organism evidence="3">
    <name type="scientific">freshwater metagenome</name>
    <dbReference type="NCBI Taxonomy" id="449393"/>
    <lineage>
        <taxon>unclassified sequences</taxon>
        <taxon>metagenomes</taxon>
        <taxon>ecological metagenomes</taxon>
    </lineage>
</organism>
<gene>
    <name evidence="3" type="ORF">UFOPK1889_00832</name>
</gene>
<reference evidence="3" key="1">
    <citation type="submission" date="2020-05" db="EMBL/GenBank/DDBJ databases">
        <authorList>
            <person name="Chiriac C."/>
            <person name="Salcher M."/>
            <person name="Ghai R."/>
            <person name="Kavagutti S V."/>
        </authorList>
    </citation>
    <scope>NUCLEOTIDE SEQUENCE</scope>
</reference>
<evidence type="ECO:0000259" key="2">
    <source>
        <dbReference type="Pfam" id="PF10979"/>
    </source>
</evidence>
<evidence type="ECO:0000256" key="1">
    <source>
        <dbReference type="SAM" id="MobiDB-lite"/>
    </source>
</evidence>
<feature type="region of interest" description="Disordered" evidence="1">
    <location>
        <begin position="225"/>
        <end position="251"/>
    </location>
</feature>